<name>A0A6C0CXP2_9ZZZZ</name>
<organism evidence="1">
    <name type="scientific">viral metagenome</name>
    <dbReference type="NCBI Taxonomy" id="1070528"/>
    <lineage>
        <taxon>unclassified sequences</taxon>
        <taxon>metagenomes</taxon>
        <taxon>organismal metagenomes</taxon>
    </lineage>
</organism>
<proteinExistence type="predicted"/>
<dbReference type="AlphaFoldDB" id="A0A6C0CXP2"/>
<evidence type="ECO:0000313" key="1">
    <source>
        <dbReference type="EMBL" id="QHT09071.1"/>
    </source>
</evidence>
<reference evidence="1" key="1">
    <citation type="journal article" date="2020" name="Nature">
        <title>Giant virus diversity and host interactions through global metagenomics.</title>
        <authorList>
            <person name="Schulz F."/>
            <person name="Roux S."/>
            <person name="Paez-Espino D."/>
            <person name="Jungbluth S."/>
            <person name="Walsh D.A."/>
            <person name="Denef V.J."/>
            <person name="McMahon K.D."/>
            <person name="Konstantinidis K.T."/>
            <person name="Eloe-Fadrosh E.A."/>
            <person name="Kyrpides N.C."/>
            <person name="Woyke T."/>
        </authorList>
    </citation>
    <scope>NUCLEOTIDE SEQUENCE</scope>
    <source>
        <strain evidence="1">GVMAG-M-3300023110-24</strain>
    </source>
</reference>
<accession>A0A6C0CXP2</accession>
<sequence>MEVIEWIPFFGDVISIGSRLLSPVYRPPEFIGVACEAPKRGKEIEMKVFEDKAAAEKAAAEKAAAEKCCRRLALEKGLGILEGQLLDECMKLWMSNKKTHRYGIVKTRLVLQRQMNDLEEFRSQHRRL</sequence>
<protein>
    <submittedName>
        <fullName evidence="1">Uncharacterized protein</fullName>
    </submittedName>
</protein>
<dbReference type="EMBL" id="MN739508">
    <property type="protein sequence ID" value="QHT09071.1"/>
    <property type="molecule type" value="Genomic_DNA"/>
</dbReference>